<accession>A0A0R3N0W3</accession>
<feature type="domain" description="SpoVT-AbrB" evidence="3">
    <location>
        <begin position="1"/>
        <end position="47"/>
    </location>
</feature>
<dbReference type="NCBIfam" id="TIGR01439">
    <property type="entry name" value="lp_hng_hel_AbrB"/>
    <property type="match status" value="1"/>
</dbReference>
<evidence type="ECO:0000256" key="1">
    <source>
        <dbReference type="PROSITE-ProRule" id="PRU01076"/>
    </source>
</evidence>
<protein>
    <submittedName>
        <fullName evidence="4">AbrB family transcriptional regulator</fullName>
    </submittedName>
</protein>
<dbReference type="EMBL" id="LLYA01000160">
    <property type="protein sequence ID" value="KRR23222.1"/>
    <property type="molecule type" value="Genomic_DNA"/>
</dbReference>
<evidence type="ECO:0000259" key="3">
    <source>
        <dbReference type="PROSITE" id="PS51740"/>
    </source>
</evidence>
<organism evidence="4 5">
    <name type="scientific">Bradyrhizobium retamae</name>
    <dbReference type="NCBI Taxonomy" id="1300035"/>
    <lineage>
        <taxon>Bacteria</taxon>
        <taxon>Pseudomonadati</taxon>
        <taxon>Pseudomonadota</taxon>
        <taxon>Alphaproteobacteria</taxon>
        <taxon>Hyphomicrobiales</taxon>
        <taxon>Nitrobacteraceae</taxon>
        <taxon>Bradyrhizobium</taxon>
    </lineage>
</organism>
<dbReference type="GO" id="GO:0003677">
    <property type="term" value="F:DNA binding"/>
    <property type="evidence" value="ECO:0007669"/>
    <property type="project" value="UniProtKB-UniRule"/>
</dbReference>
<dbReference type="RefSeq" id="WP_057844908.1">
    <property type="nucleotide sequence ID" value="NZ_LLYA01000160.1"/>
</dbReference>
<name>A0A0R3N0W3_9BRAD</name>
<reference evidence="4 5" key="1">
    <citation type="submission" date="2014-03" db="EMBL/GenBank/DDBJ databases">
        <title>Bradyrhizobium valentinum sp. nov., isolated from effective nodules of Lupinus mariae-josephae, a lupine endemic of basic-lime soils in Eastern Spain.</title>
        <authorList>
            <person name="Duran D."/>
            <person name="Rey L."/>
            <person name="Navarro A."/>
            <person name="Busquets A."/>
            <person name="Imperial J."/>
            <person name="Ruiz-Argueso T."/>
        </authorList>
    </citation>
    <scope>NUCLEOTIDE SEQUENCE [LARGE SCALE GENOMIC DNA]</scope>
    <source>
        <strain evidence="4 5">Ro19</strain>
    </source>
</reference>
<sequence>MATTVTSKGQVTIPKRVRDYLGIQPGSQVDFRRSADGGVVIEKADGPRPPSRFAKARGSAGPGMTTDELMALLRGEPE</sequence>
<gene>
    <name evidence="4" type="ORF">CQ13_27395</name>
</gene>
<comment type="caution">
    <text evidence="4">The sequence shown here is derived from an EMBL/GenBank/DDBJ whole genome shotgun (WGS) entry which is preliminary data.</text>
</comment>
<evidence type="ECO:0000313" key="4">
    <source>
        <dbReference type="EMBL" id="KRR23222.1"/>
    </source>
</evidence>
<feature type="region of interest" description="Disordered" evidence="2">
    <location>
        <begin position="40"/>
        <end position="64"/>
    </location>
</feature>
<dbReference type="InterPro" id="IPR007159">
    <property type="entry name" value="SpoVT-AbrB_dom"/>
</dbReference>
<dbReference type="PROSITE" id="PS51740">
    <property type="entry name" value="SPOVT_ABRB"/>
    <property type="match status" value="1"/>
</dbReference>
<dbReference type="InterPro" id="IPR037914">
    <property type="entry name" value="SpoVT-AbrB_sf"/>
</dbReference>
<dbReference type="SUPFAM" id="SSF89447">
    <property type="entry name" value="AbrB/MazE/MraZ-like"/>
    <property type="match status" value="1"/>
</dbReference>
<evidence type="ECO:0000313" key="5">
    <source>
        <dbReference type="Proteomes" id="UP000052023"/>
    </source>
</evidence>
<keyword evidence="5" id="KW-1185">Reference proteome</keyword>
<dbReference type="SMART" id="SM00966">
    <property type="entry name" value="SpoVT_AbrB"/>
    <property type="match status" value="1"/>
</dbReference>
<dbReference type="OrthoDB" id="9809003at2"/>
<keyword evidence="1" id="KW-0238">DNA-binding</keyword>
<dbReference type="Gene3D" id="2.10.260.10">
    <property type="match status" value="1"/>
</dbReference>
<dbReference type="AlphaFoldDB" id="A0A0R3N0W3"/>
<dbReference type="Pfam" id="PF04014">
    <property type="entry name" value="MazE_antitoxin"/>
    <property type="match status" value="1"/>
</dbReference>
<dbReference type="Proteomes" id="UP000052023">
    <property type="component" value="Unassembled WGS sequence"/>
</dbReference>
<evidence type="ECO:0000256" key="2">
    <source>
        <dbReference type="SAM" id="MobiDB-lite"/>
    </source>
</evidence>
<proteinExistence type="predicted"/>